<gene>
    <name evidence="2" type="ORF">PAPOLLO_LOCUS20486</name>
</gene>
<protein>
    <submittedName>
        <fullName evidence="2">(apollo) hypothetical protein</fullName>
    </submittedName>
</protein>
<proteinExistence type="predicted"/>
<accession>A0A8S3XSB2</accession>
<feature type="region of interest" description="Disordered" evidence="1">
    <location>
        <begin position="58"/>
        <end position="78"/>
    </location>
</feature>
<dbReference type="EMBL" id="CAJQZP010001271">
    <property type="protein sequence ID" value="CAG5035122.1"/>
    <property type="molecule type" value="Genomic_DNA"/>
</dbReference>
<sequence>MVAAYSESVVLQRVRGVRDRRGRRRALHGAQVVVDLLVVDTRAVARVLTNVADARRARAAAEHARSHHTSHTHNSITP</sequence>
<keyword evidence="3" id="KW-1185">Reference proteome</keyword>
<name>A0A8S3XSB2_PARAO</name>
<dbReference type="AlphaFoldDB" id="A0A8S3XSB2"/>
<comment type="caution">
    <text evidence="2">The sequence shown here is derived from an EMBL/GenBank/DDBJ whole genome shotgun (WGS) entry which is preliminary data.</text>
</comment>
<evidence type="ECO:0000313" key="2">
    <source>
        <dbReference type="EMBL" id="CAG5035122.1"/>
    </source>
</evidence>
<reference evidence="2" key="1">
    <citation type="submission" date="2021-04" db="EMBL/GenBank/DDBJ databases">
        <authorList>
            <person name="Tunstrom K."/>
        </authorList>
    </citation>
    <scope>NUCLEOTIDE SEQUENCE</scope>
</reference>
<organism evidence="2 3">
    <name type="scientific">Parnassius apollo</name>
    <name type="common">Apollo butterfly</name>
    <name type="synonym">Papilio apollo</name>
    <dbReference type="NCBI Taxonomy" id="110799"/>
    <lineage>
        <taxon>Eukaryota</taxon>
        <taxon>Metazoa</taxon>
        <taxon>Ecdysozoa</taxon>
        <taxon>Arthropoda</taxon>
        <taxon>Hexapoda</taxon>
        <taxon>Insecta</taxon>
        <taxon>Pterygota</taxon>
        <taxon>Neoptera</taxon>
        <taxon>Endopterygota</taxon>
        <taxon>Lepidoptera</taxon>
        <taxon>Glossata</taxon>
        <taxon>Ditrysia</taxon>
        <taxon>Papilionoidea</taxon>
        <taxon>Papilionidae</taxon>
        <taxon>Parnassiinae</taxon>
        <taxon>Parnassini</taxon>
        <taxon>Parnassius</taxon>
        <taxon>Parnassius</taxon>
    </lineage>
</organism>
<dbReference type="Proteomes" id="UP000691718">
    <property type="component" value="Unassembled WGS sequence"/>
</dbReference>
<evidence type="ECO:0000313" key="3">
    <source>
        <dbReference type="Proteomes" id="UP000691718"/>
    </source>
</evidence>
<evidence type="ECO:0000256" key="1">
    <source>
        <dbReference type="SAM" id="MobiDB-lite"/>
    </source>
</evidence>